<feature type="compositionally biased region" description="Polar residues" evidence="7">
    <location>
        <begin position="201"/>
        <end position="244"/>
    </location>
</feature>
<feature type="compositionally biased region" description="Polar residues" evidence="7">
    <location>
        <begin position="291"/>
        <end position="331"/>
    </location>
</feature>
<feature type="compositionally biased region" description="Polar residues" evidence="7">
    <location>
        <begin position="118"/>
        <end position="135"/>
    </location>
</feature>
<evidence type="ECO:0000256" key="6">
    <source>
        <dbReference type="PROSITE-ProRule" id="PRU00221"/>
    </source>
</evidence>
<keyword evidence="2 6" id="KW-0853">WD repeat</keyword>
<dbReference type="InterPro" id="IPR011047">
    <property type="entry name" value="Quinoprotein_ADH-like_sf"/>
</dbReference>
<evidence type="ECO:0000256" key="4">
    <source>
        <dbReference type="ARBA" id="ARBA00023273"/>
    </source>
</evidence>
<dbReference type="Gene3D" id="2.130.10.10">
    <property type="entry name" value="YVTN repeat-like/Quinoprotein amine dehydrogenase"/>
    <property type="match status" value="2"/>
</dbReference>
<evidence type="ECO:0000256" key="7">
    <source>
        <dbReference type="SAM" id="MobiDB-lite"/>
    </source>
</evidence>
<keyword evidence="3" id="KW-0677">Repeat</keyword>
<dbReference type="Proteomes" id="UP000593567">
    <property type="component" value="Unassembled WGS sequence"/>
</dbReference>
<comment type="subcellular location">
    <subcellularLocation>
        <location evidence="1">Cell projection</location>
        <location evidence="1">Cilium</location>
    </subcellularLocation>
</comment>
<reference evidence="8" key="1">
    <citation type="submission" date="2020-06" db="EMBL/GenBank/DDBJ databases">
        <title>Draft genome of Bugula neritina, a colonial animal packing powerful symbionts and potential medicines.</title>
        <authorList>
            <person name="Rayko M."/>
        </authorList>
    </citation>
    <scope>NUCLEOTIDE SEQUENCE [LARGE SCALE GENOMIC DNA]</scope>
    <source>
        <strain evidence="8">Kwan_BN1</strain>
    </source>
</reference>
<dbReference type="SMART" id="SM00320">
    <property type="entry name" value="WD40"/>
    <property type="match status" value="9"/>
</dbReference>
<keyword evidence="9" id="KW-1185">Reference proteome</keyword>
<feature type="region of interest" description="Disordered" evidence="7">
    <location>
        <begin position="1"/>
        <end position="377"/>
    </location>
</feature>
<feature type="compositionally biased region" description="Polar residues" evidence="7">
    <location>
        <begin position="358"/>
        <end position="377"/>
    </location>
</feature>
<organism evidence="8 9">
    <name type="scientific">Bugula neritina</name>
    <name type="common">Brown bryozoan</name>
    <name type="synonym">Sertularia neritina</name>
    <dbReference type="NCBI Taxonomy" id="10212"/>
    <lineage>
        <taxon>Eukaryota</taxon>
        <taxon>Metazoa</taxon>
        <taxon>Spiralia</taxon>
        <taxon>Lophotrochozoa</taxon>
        <taxon>Bryozoa</taxon>
        <taxon>Gymnolaemata</taxon>
        <taxon>Cheilostomatida</taxon>
        <taxon>Flustrina</taxon>
        <taxon>Buguloidea</taxon>
        <taxon>Bugulidae</taxon>
        <taxon>Bugula</taxon>
    </lineage>
</organism>
<dbReference type="EMBL" id="VXIV02001496">
    <property type="protein sequence ID" value="KAF6032618.1"/>
    <property type="molecule type" value="Genomic_DNA"/>
</dbReference>
<comment type="caution">
    <text evidence="8">The sequence shown here is derived from an EMBL/GenBank/DDBJ whole genome shotgun (WGS) entry which is preliminary data.</text>
</comment>
<keyword evidence="4" id="KW-0966">Cell projection</keyword>
<dbReference type="PANTHER" id="PTHR13720">
    <property type="entry name" value="WD-40 REPEAT PROTEIN"/>
    <property type="match status" value="1"/>
</dbReference>
<gene>
    <name evidence="8" type="ORF">EB796_009090</name>
</gene>
<feature type="compositionally biased region" description="Low complexity" evidence="7">
    <location>
        <begin position="147"/>
        <end position="156"/>
    </location>
</feature>
<evidence type="ECO:0000256" key="3">
    <source>
        <dbReference type="ARBA" id="ARBA00022737"/>
    </source>
</evidence>
<dbReference type="Gene3D" id="1.10.238.10">
    <property type="entry name" value="EF-hand"/>
    <property type="match status" value="1"/>
</dbReference>
<evidence type="ECO:0000256" key="2">
    <source>
        <dbReference type="ARBA" id="ARBA00022574"/>
    </source>
</evidence>
<evidence type="ECO:0000256" key="5">
    <source>
        <dbReference type="ARBA" id="ARBA00040994"/>
    </source>
</evidence>
<dbReference type="Pfam" id="PF00400">
    <property type="entry name" value="WD40"/>
    <property type="match status" value="3"/>
</dbReference>
<name>A0A7J7K4T0_BUGNE</name>
<feature type="compositionally biased region" description="Low complexity" evidence="7">
    <location>
        <begin position="12"/>
        <end position="24"/>
    </location>
</feature>
<feature type="repeat" description="WD" evidence="6">
    <location>
        <begin position="747"/>
        <end position="779"/>
    </location>
</feature>
<dbReference type="PROSITE" id="PS50082">
    <property type="entry name" value="WD_REPEATS_2"/>
    <property type="match status" value="1"/>
</dbReference>
<dbReference type="SUPFAM" id="SSF50998">
    <property type="entry name" value="Quinoprotein alcohol dehydrogenase-like"/>
    <property type="match status" value="1"/>
</dbReference>
<evidence type="ECO:0000313" key="8">
    <source>
        <dbReference type="EMBL" id="KAF6032618.1"/>
    </source>
</evidence>
<dbReference type="InterPro" id="IPR001680">
    <property type="entry name" value="WD40_rpt"/>
</dbReference>
<evidence type="ECO:0000313" key="9">
    <source>
        <dbReference type="Proteomes" id="UP000593567"/>
    </source>
</evidence>
<dbReference type="InterPro" id="IPR050630">
    <property type="entry name" value="WD_repeat_EMAP"/>
</dbReference>
<feature type="compositionally biased region" description="Basic and acidic residues" evidence="7">
    <location>
        <begin position="66"/>
        <end position="103"/>
    </location>
</feature>
<evidence type="ECO:0000256" key="1">
    <source>
        <dbReference type="ARBA" id="ARBA00004138"/>
    </source>
</evidence>
<feature type="compositionally biased region" description="Polar residues" evidence="7">
    <location>
        <begin position="339"/>
        <end position="350"/>
    </location>
</feature>
<accession>A0A7J7K4T0</accession>
<dbReference type="GO" id="GO:0031514">
    <property type="term" value="C:motile cilium"/>
    <property type="evidence" value="ECO:0007669"/>
    <property type="project" value="TreeGrafter"/>
</dbReference>
<dbReference type="OrthoDB" id="4899631at2759"/>
<dbReference type="SUPFAM" id="SSF50978">
    <property type="entry name" value="WD40 repeat-like"/>
    <property type="match status" value="1"/>
</dbReference>
<dbReference type="InterPro" id="IPR036322">
    <property type="entry name" value="WD40_repeat_dom_sf"/>
</dbReference>
<proteinExistence type="predicted"/>
<sequence>MADQSATPPPKDTVTTRTPTPTSPVAIPAEDQNQPVIQDGAADEESKVVADESVTDATLATAAQEEAPKETTPEDKSENDKLTENTAETKVEDGVEGQEKLDEANLSSKSAEEGSAVVESQSQEPGNMASTVETDLNTEKVTETSEPAAPAANDAAVTDQPPAASGAEVGEPEASQKEESLVTSEAPKPGTPAEPTKSDLDGQTTLAEPTKSNLEGQTTADEATENFESTTDASKADISSSVDTPLTDGTKALTPITKPVEPIPEGSKPASPQDPKSTTPQHEVEPVAQQAEGTKSTTPQIDGNKSVTPQASEKGNLSAATSPTKTLNPQVSPTPPPTAQTVDPLSVPSTQPKPPPVTASSQLGQEPSTPSSPQKTALSMLSEADEANIITGNALNMVWSFGLNKAIPMVNLSTDSRSIIMYACAHTGICYNFENNTQKLLQGHNNNISSICVSEDKRWLATADKGPNNCMVIIWDTNTFFPVQTIFDAGDQGVLALALTPDARYLATISAGAPQVLCIWDWTIEGDTALCSATLNPSYGVQNFVLFNPDDTTQIVSNSDSQVIFYAWENGSIEYFCPPLTDEDFNKPVGKYTQSIFLENTNKCLTSTSIGNLVVWASNKPLTKAIDNEPTPNKKALKLVKVQDRGINVLMVVDSQIVMGDMNGHVKLFDQNLNLVHWYQDLNIGPINAISFTYIEKWSLEQMDTHDYPNDCSLVAKALPMRSFVIGSTQSVYAQITPRGTDINVILRNHDSPIHSVITHPSEKKVYIGSYSGLLQIWDYQLRVVIASRKFEKGYMIQCMAIDPRGFYIAVGFTNGVVKVLDALNLQDEDTEVFRYARDAITHISFSHDSQFLATADGEFTTTLFKRQYGTDVQPWVYIGRHRAHYKEIKDVCFGIELDSNKPRLLTLGKDRNLVEYDLENSHKDHLLLLGKDRIEQSAVPQCIAWYPPLNKEHFIVTANDQYKFKLYNVTTKRCRKTVLGPTYGSPLKKICILPTADEVNDKQYMVYINDDKVGLQILPLDGNPHNSMALVAHPGGVTNLAASFDGKYLFTAGGPDTSVHMWHININALEAQSKLGGEDLVPFYGLMEGGREGELFAELEDYFYYAQLRHQGINTMMKRQVDVKIALSEVPYVMRAMGFYPSEQEVEDMLNEVKFSRYVETGEDVTDIDLGAFIKLYINHRPAFGLSHEKIAWCFDVLSGFSSEESSIKRGKFLDLLQRKGEHMTEYELSEYLTTLLGYNDEGGSCEEHVFDPTEAGSIIVDNLPIDMSTKTFTDDLLGFGFYQQPDILDLEAVDT</sequence>
<dbReference type="PANTHER" id="PTHR13720:SF13">
    <property type="entry name" value="CILIA- AND FLAGELLA-ASSOCIATED PROTEIN 251"/>
    <property type="match status" value="1"/>
</dbReference>
<dbReference type="InterPro" id="IPR015943">
    <property type="entry name" value="WD40/YVTN_repeat-like_dom_sf"/>
</dbReference>
<protein>
    <recommendedName>
        <fullName evidence="5">Cilia- and flagella-associated protein 251</fullName>
    </recommendedName>
</protein>